<feature type="domain" description="N-acetyltransferase" evidence="1">
    <location>
        <begin position="88"/>
        <end position="240"/>
    </location>
</feature>
<dbReference type="SUPFAM" id="SSF55729">
    <property type="entry name" value="Acyl-CoA N-acyltransferases (Nat)"/>
    <property type="match status" value="1"/>
</dbReference>
<organism evidence="2 3">
    <name type="scientific">Rhodohalobacter sulfatireducens</name>
    <dbReference type="NCBI Taxonomy" id="2911366"/>
    <lineage>
        <taxon>Bacteria</taxon>
        <taxon>Pseudomonadati</taxon>
        <taxon>Balneolota</taxon>
        <taxon>Balneolia</taxon>
        <taxon>Balneolales</taxon>
        <taxon>Balneolaceae</taxon>
        <taxon>Rhodohalobacter</taxon>
    </lineage>
</organism>
<dbReference type="Gene3D" id="3.40.630.30">
    <property type="match status" value="1"/>
</dbReference>
<dbReference type="EC" id="2.3.1.-" evidence="2"/>
<keyword evidence="3" id="KW-1185">Reference proteome</keyword>
<keyword evidence="2" id="KW-0808">Transferase</keyword>
<evidence type="ECO:0000259" key="1">
    <source>
        <dbReference type="PROSITE" id="PS51186"/>
    </source>
</evidence>
<dbReference type="InterPro" id="IPR016181">
    <property type="entry name" value="Acyl_CoA_acyltransferase"/>
</dbReference>
<keyword evidence="2" id="KW-0012">Acyltransferase</keyword>
<dbReference type="RefSeq" id="WP_237851918.1">
    <property type="nucleotide sequence ID" value="NZ_JAKLWS010000001.1"/>
</dbReference>
<dbReference type="PROSITE" id="PS51186">
    <property type="entry name" value="GNAT"/>
    <property type="match status" value="1"/>
</dbReference>
<name>A0ABS9K888_9BACT</name>
<accession>A0ABS9K888</accession>
<protein>
    <submittedName>
        <fullName evidence="2">GNAT family N-acetyltransferase</fullName>
        <ecNumber evidence="2">2.3.1.-</ecNumber>
    </submittedName>
</protein>
<dbReference type="Pfam" id="PF00583">
    <property type="entry name" value="Acetyltransf_1"/>
    <property type="match status" value="1"/>
</dbReference>
<proteinExistence type="predicted"/>
<dbReference type="Proteomes" id="UP001165366">
    <property type="component" value="Unassembled WGS sequence"/>
</dbReference>
<evidence type="ECO:0000313" key="2">
    <source>
        <dbReference type="EMBL" id="MCG2587071.1"/>
    </source>
</evidence>
<reference evidence="2" key="2">
    <citation type="submission" date="2024-05" db="EMBL/GenBank/DDBJ databases">
        <title>Rhodohalobacter halophilus gen. nov., sp. nov., a moderately halophilic member of the family Balneolaceae.</title>
        <authorList>
            <person name="Xia J."/>
        </authorList>
    </citation>
    <scope>NUCLEOTIDE SEQUENCE</scope>
    <source>
        <strain evidence="2">WB101</strain>
    </source>
</reference>
<reference evidence="2" key="1">
    <citation type="submission" date="2022-01" db="EMBL/GenBank/DDBJ databases">
        <authorList>
            <person name="Wang Y."/>
        </authorList>
    </citation>
    <scope>NUCLEOTIDE SEQUENCE</scope>
    <source>
        <strain evidence="2">WB101</strain>
    </source>
</reference>
<evidence type="ECO:0000313" key="3">
    <source>
        <dbReference type="Proteomes" id="UP001165366"/>
    </source>
</evidence>
<comment type="caution">
    <text evidence="2">The sequence shown here is derived from an EMBL/GenBank/DDBJ whole genome shotgun (WGS) entry which is preliminary data.</text>
</comment>
<dbReference type="EMBL" id="JAKLWS010000001">
    <property type="protein sequence ID" value="MCG2587071.1"/>
    <property type="molecule type" value="Genomic_DNA"/>
</dbReference>
<dbReference type="GO" id="GO:0016746">
    <property type="term" value="F:acyltransferase activity"/>
    <property type="evidence" value="ECO:0007669"/>
    <property type="project" value="UniProtKB-KW"/>
</dbReference>
<sequence>MLHWSELDYERFNLKTAKIYVDEDIDIQTLLTDFRKKQGQLLIAKCDTSYKQSLNKLFDEGFFVTDTILKFSMDVDSSLYDKYDDSSIEVQVADKSISHKLGEITKEAFQDYQSHYHNNPYLDSTRCDEVYEDWAKNLVIRDGMADVVYACRYNGNIAGFASLKVQKEVAVAGLLCVDPEFEGEGVAKILHQKRFEWCRDHEIRKFQINTSINNQSYINLLMNMGYRFHSAVYVLHLNNF</sequence>
<gene>
    <name evidence="2" type="ORF">L6773_00735</name>
</gene>
<dbReference type="InterPro" id="IPR000182">
    <property type="entry name" value="GNAT_dom"/>
</dbReference>
<dbReference type="CDD" id="cd04301">
    <property type="entry name" value="NAT_SF"/>
    <property type="match status" value="1"/>
</dbReference>